<dbReference type="InterPro" id="IPR016181">
    <property type="entry name" value="Acyl_CoA_acyltransferase"/>
</dbReference>
<proteinExistence type="predicted"/>
<sequence>MNAVDTLEIVELDVAEAEAALSELADVLVDAVESGSSVNFMRGFGRAEGEGFWRGQLPGIADKSRILIVAREAGRVVGTIIVSFAHQPNSPHRAELGKMLVHSSTRRRGLGKRLLTTAEAIAKRHGRTLLHLDTATGSAGEHLYRSAGWIELGTMPDHSMTPDGVLAPATFFYKFL</sequence>
<keyword evidence="2 4" id="KW-0012">Acyltransferase</keyword>
<dbReference type="PANTHER" id="PTHR43877">
    <property type="entry name" value="AMINOALKYLPHOSPHONATE N-ACETYLTRANSFERASE-RELATED-RELATED"/>
    <property type="match status" value="1"/>
</dbReference>
<accession>A0ABV9Z0T9</accession>
<dbReference type="InterPro" id="IPR050832">
    <property type="entry name" value="Bact_Acetyltransf"/>
</dbReference>
<dbReference type="Pfam" id="PF00583">
    <property type="entry name" value="Acetyltransf_1"/>
    <property type="match status" value="1"/>
</dbReference>
<comment type="caution">
    <text evidence="4">The sequence shown here is derived from an EMBL/GenBank/DDBJ whole genome shotgun (WGS) entry which is preliminary data.</text>
</comment>
<dbReference type="SUPFAM" id="SSF55729">
    <property type="entry name" value="Acyl-CoA N-acyltransferases (Nat)"/>
    <property type="match status" value="1"/>
</dbReference>
<dbReference type="Gene3D" id="3.40.630.30">
    <property type="match status" value="1"/>
</dbReference>
<keyword evidence="1 4" id="KW-0808">Transferase</keyword>
<dbReference type="GO" id="GO:0016746">
    <property type="term" value="F:acyltransferase activity"/>
    <property type="evidence" value="ECO:0007669"/>
    <property type="project" value="UniProtKB-KW"/>
</dbReference>
<evidence type="ECO:0000256" key="2">
    <source>
        <dbReference type="ARBA" id="ARBA00023315"/>
    </source>
</evidence>
<name>A0ABV9Z0T9_9HYPH</name>
<dbReference type="RefSeq" id="WP_114958147.1">
    <property type="nucleotide sequence ID" value="NZ_JBHSJF010000005.1"/>
</dbReference>
<organism evidence="4 5">
    <name type="scientific">Flaviflagellibacter deserti</name>
    <dbReference type="NCBI Taxonomy" id="2267266"/>
    <lineage>
        <taxon>Bacteria</taxon>
        <taxon>Pseudomonadati</taxon>
        <taxon>Pseudomonadota</taxon>
        <taxon>Alphaproteobacteria</taxon>
        <taxon>Hyphomicrobiales</taxon>
        <taxon>Flaviflagellibacter</taxon>
    </lineage>
</organism>
<feature type="domain" description="N-acetyltransferase" evidence="3">
    <location>
        <begin position="7"/>
        <end position="176"/>
    </location>
</feature>
<dbReference type="InterPro" id="IPR000182">
    <property type="entry name" value="GNAT_dom"/>
</dbReference>
<dbReference type="EMBL" id="JBHSJF010000005">
    <property type="protein sequence ID" value="MFC5067693.1"/>
    <property type="molecule type" value="Genomic_DNA"/>
</dbReference>
<evidence type="ECO:0000256" key="1">
    <source>
        <dbReference type="ARBA" id="ARBA00022679"/>
    </source>
</evidence>
<dbReference type="EC" id="2.3.-.-" evidence="4"/>
<dbReference type="Proteomes" id="UP001595796">
    <property type="component" value="Unassembled WGS sequence"/>
</dbReference>
<gene>
    <name evidence="4" type="ORF">ACFPFW_06645</name>
</gene>
<protein>
    <submittedName>
        <fullName evidence="4">GNAT family N-acetyltransferase</fullName>
        <ecNumber evidence="4">2.3.-.-</ecNumber>
    </submittedName>
</protein>
<reference evidence="5" key="1">
    <citation type="journal article" date="2019" name="Int. J. Syst. Evol. Microbiol.">
        <title>The Global Catalogue of Microorganisms (GCM) 10K type strain sequencing project: providing services to taxonomists for standard genome sequencing and annotation.</title>
        <authorList>
            <consortium name="The Broad Institute Genomics Platform"/>
            <consortium name="The Broad Institute Genome Sequencing Center for Infectious Disease"/>
            <person name="Wu L."/>
            <person name="Ma J."/>
        </authorList>
    </citation>
    <scope>NUCLEOTIDE SEQUENCE [LARGE SCALE GENOMIC DNA]</scope>
    <source>
        <strain evidence="5">CGMCC 1.16444</strain>
    </source>
</reference>
<evidence type="ECO:0000313" key="4">
    <source>
        <dbReference type="EMBL" id="MFC5067693.1"/>
    </source>
</evidence>
<dbReference type="CDD" id="cd04301">
    <property type="entry name" value="NAT_SF"/>
    <property type="match status" value="1"/>
</dbReference>
<evidence type="ECO:0000313" key="5">
    <source>
        <dbReference type="Proteomes" id="UP001595796"/>
    </source>
</evidence>
<evidence type="ECO:0000259" key="3">
    <source>
        <dbReference type="PROSITE" id="PS51186"/>
    </source>
</evidence>
<keyword evidence="5" id="KW-1185">Reference proteome</keyword>
<dbReference type="PROSITE" id="PS51186">
    <property type="entry name" value="GNAT"/>
    <property type="match status" value="1"/>
</dbReference>